<keyword evidence="3" id="KW-1185">Reference proteome</keyword>
<keyword evidence="1" id="KW-0472">Membrane</keyword>
<feature type="transmembrane region" description="Helical" evidence="1">
    <location>
        <begin position="78"/>
        <end position="96"/>
    </location>
</feature>
<protein>
    <recommendedName>
        <fullName evidence="4">Transmembrane protein</fullName>
    </recommendedName>
</protein>
<name>A0ABS7F924_9NEIS</name>
<evidence type="ECO:0008006" key="4">
    <source>
        <dbReference type="Google" id="ProtNLM"/>
    </source>
</evidence>
<dbReference type="EMBL" id="JAHDTB010000001">
    <property type="protein sequence ID" value="MBW8286593.1"/>
    <property type="molecule type" value="Genomic_DNA"/>
</dbReference>
<organism evidence="2 3">
    <name type="scientific">Chromobacterium subtsugae</name>
    <dbReference type="NCBI Taxonomy" id="251747"/>
    <lineage>
        <taxon>Bacteria</taxon>
        <taxon>Pseudomonadati</taxon>
        <taxon>Pseudomonadota</taxon>
        <taxon>Betaproteobacteria</taxon>
        <taxon>Neisseriales</taxon>
        <taxon>Chromobacteriaceae</taxon>
        <taxon>Chromobacterium</taxon>
    </lineage>
</organism>
<dbReference type="RefSeq" id="WP_043579486.1">
    <property type="nucleotide sequence ID" value="NZ_CP142381.1"/>
</dbReference>
<dbReference type="Proteomes" id="UP000711178">
    <property type="component" value="Unassembled WGS sequence"/>
</dbReference>
<keyword evidence="1" id="KW-1133">Transmembrane helix</keyword>
<reference evidence="2 3" key="1">
    <citation type="submission" date="2021-05" db="EMBL/GenBank/DDBJ databases">
        <title>Draft Whole Genome Sequencing Of Biosensor Chromobacterium violaceum Strain CV026 Reveals A Regulatory RNA In Chromobacterium violaceum Phenotype Regulatory Network.</title>
        <authorList>
            <person name="Hong K.W."/>
            <person name="Chan K.G."/>
            <person name="Chang C.-Y."/>
        </authorList>
    </citation>
    <scope>NUCLEOTIDE SEQUENCE [LARGE SCALE GENOMIC DNA]</scope>
    <source>
        <strain evidence="2 3">ATCC 31532</strain>
    </source>
</reference>
<evidence type="ECO:0000256" key="1">
    <source>
        <dbReference type="SAM" id="Phobius"/>
    </source>
</evidence>
<evidence type="ECO:0000313" key="3">
    <source>
        <dbReference type="Proteomes" id="UP000711178"/>
    </source>
</evidence>
<proteinExistence type="predicted"/>
<gene>
    <name evidence="2" type="ORF">KIF53_02975</name>
</gene>
<sequence>MTWRTAALSLLLALPLGALMAAINWQFKGTPFSAQTVWLHSLVALLAAAPLLAQSVWLRSMLASGRWPQVAAGGQMRFLLLHGAIGRGGPMLAFVLGMEWLGSGRLPLLNGSLFTLAFWMAFGAYFASRDWRRLQRAAMENKQ</sequence>
<evidence type="ECO:0000313" key="2">
    <source>
        <dbReference type="EMBL" id="MBW8286593.1"/>
    </source>
</evidence>
<keyword evidence="1" id="KW-0812">Transmembrane</keyword>
<feature type="transmembrane region" description="Helical" evidence="1">
    <location>
        <begin position="108"/>
        <end position="127"/>
    </location>
</feature>
<dbReference type="GeneID" id="89687715"/>
<comment type="caution">
    <text evidence="2">The sequence shown here is derived from an EMBL/GenBank/DDBJ whole genome shotgun (WGS) entry which is preliminary data.</text>
</comment>
<feature type="transmembrane region" description="Helical" evidence="1">
    <location>
        <begin position="37"/>
        <end position="58"/>
    </location>
</feature>
<accession>A0ABS7F924</accession>